<dbReference type="GO" id="GO:0004315">
    <property type="term" value="F:3-oxoacyl-[acyl-carrier-protein] synthase activity"/>
    <property type="evidence" value="ECO:0007669"/>
    <property type="project" value="InterPro"/>
</dbReference>
<reference evidence="6" key="1">
    <citation type="journal article" date="2014" name="Genome Announc.">
        <title>Draft Genome Sequence of Clostridium straminisolvens Strain JCM 21531T, Isolated from a Cellulose-Degrading Bacterial Community.</title>
        <authorList>
            <person name="Yuki M."/>
            <person name="Oshima K."/>
            <person name="Suda W."/>
            <person name="Sakamoto M."/>
            <person name="Kitamura K."/>
            <person name="Iida T."/>
            <person name="Hattori M."/>
            <person name="Ohkuma M."/>
        </authorList>
    </citation>
    <scope>NUCLEOTIDE SEQUENCE [LARGE SCALE GENOMIC DNA]</scope>
    <source>
        <strain evidence="6">JCM 21531</strain>
    </source>
</reference>
<dbReference type="GO" id="GO:0006633">
    <property type="term" value="P:fatty acid biosynthetic process"/>
    <property type="evidence" value="ECO:0007669"/>
    <property type="project" value="InterPro"/>
</dbReference>
<comment type="similarity">
    <text evidence="4">Belongs to the thiolase-like superfamily. Beta-ketoacyl-ACP synthases family.</text>
</comment>
<keyword evidence="7" id="KW-1185">Reference proteome</keyword>
<feature type="domain" description="Ketosynthase family 3 (KS3)" evidence="5">
    <location>
        <begin position="1"/>
        <end position="183"/>
    </location>
</feature>
<evidence type="ECO:0000256" key="4">
    <source>
        <dbReference type="RuleBase" id="RU003694"/>
    </source>
</evidence>
<dbReference type="Pfam" id="PF02801">
    <property type="entry name" value="Ketoacyl-synt_C"/>
    <property type="match status" value="1"/>
</dbReference>
<dbReference type="Gene3D" id="3.40.47.10">
    <property type="match status" value="1"/>
</dbReference>
<dbReference type="GO" id="GO:0004312">
    <property type="term" value="F:fatty acid synthase activity"/>
    <property type="evidence" value="ECO:0007669"/>
    <property type="project" value="TreeGrafter"/>
</dbReference>
<dbReference type="AlphaFoldDB" id="W4VBY6"/>
<dbReference type="PANTHER" id="PTHR43775:SF37">
    <property type="entry name" value="SI:DKEY-61P9.11"/>
    <property type="match status" value="1"/>
</dbReference>
<dbReference type="InterPro" id="IPR014030">
    <property type="entry name" value="Ketoacyl_synth_N"/>
</dbReference>
<comment type="caution">
    <text evidence="6">The sequence shown here is derived from an EMBL/GenBank/DDBJ whole genome shotgun (WGS) entry which is preliminary data.</text>
</comment>
<evidence type="ECO:0000256" key="1">
    <source>
        <dbReference type="ARBA" id="ARBA00022450"/>
    </source>
</evidence>
<gene>
    <name evidence="6" type="ORF">JCM21531_4347</name>
</gene>
<dbReference type="SUPFAM" id="SSF53901">
    <property type="entry name" value="Thiolase-like"/>
    <property type="match status" value="1"/>
</dbReference>
<evidence type="ECO:0000256" key="2">
    <source>
        <dbReference type="ARBA" id="ARBA00022553"/>
    </source>
</evidence>
<proteinExistence type="inferred from homology"/>
<keyword evidence="3 4" id="KW-0808">Transferase</keyword>
<dbReference type="RefSeq" id="WP_279379098.1">
    <property type="nucleotide sequence ID" value="NZ_BAVR01000086.1"/>
</dbReference>
<dbReference type="PROSITE" id="PS00606">
    <property type="entry name" value="KS3_1"/>
    <property type="match status" value="1"/>
</dbReference>
<accession>W4VBY6</accession>
<dbReference type="Proteomes" id="UP000019109">
    <property type="component" value="Unassembled WGS sequence"/>
</dbReference>
<evidence type="ECO:0000256" key="3">
    <source>
        <dbReference type="ARBA" id="ARBA00022679"/>
    </source>
</evidence>
<dbReference type="SMART" id="SM00825">
    <property type="entry name" value="PKS_KS"/>
    <property type="match status" value="1"/>
</dbReference>
<dbReference type="InterPro" id="IPR016039">
    <property type="entry name" value="Thiolase-like"/>
</dbReference>
<dbReference type="STRING" id="1294263.JCM21531_4347"/>
<dbReference type="Pfam" id="PF00109">
    <property type="entry name" value="ketoacyl-synt"/>
    <property type="match status" value="1"/>
</dbReference>
<dbReference type="EMBL" id="BAVR01000086">
    <property type="protein sequence ID" value="GAE90712.1"/>
    <property type="molecule type" value="Genomic_DNA"/>
</dbReference>
<keyword evidence="1" id="KW-0596">Phosphopantetheine</keyword>
<evidence type="ECO:0000313" key="7">
    <source>
        <dbReference type="Proteomes" id="UP000019109"/>
    </source>
</evidence>
<dbReference type="PROSITE" id="PS52004">
    <property type="entry name" value="KS3_2"/>
    <property type="match status" value="1"/>
</dbReference>
<dbReference type="InterPro" id="IPR050091">
    <property type="entry name" value="PKS_NRPS_Biosynth_Enz"/>
</dbReference>
<evidence type="ECO:0000259" key="5">
    <source>
        <dbReference type="PROSITE" id="PS52004"/>
    </source>
</evidence>
<dbReference type="InterPro" id="IPR014031">
    <property type="entry name" value="Ketoacyl_synth_C"/>
</dbReference>
<dbReference type="PANTHER" id="PTHR43775">
    <property type="entry name" value="FATTY ACID SYNTHASE"/>
    <property type="match status" value="1"/>
</dbReference>
<name>W4VBY6_9FIRM</name>
<dbReference type="InterPro" id="IPR020841">
    <property type="entry name" value="PKS_Beta-ketoAc_synthase_dom"/>
</dbReference>
<evidence type="ECO:0000313" key="6">
    <source>
        <dbReference type="EMBL" id="GAE90712.1"/>
    </source>
</evidence>
<sequence length="183" mass="19070">MEPSSAVASIPGNIAAIIAGRVSYMLDLRGPSIIVDTACSSSLVAVHLACMGLRNGDCEMAIAGSVKLSLLPLKTDEKLGIESEDGRTRAFDDSSDGTGMGEGVAAVLLKPLSRAVRDGDRIYGVIKGSAVNQDGRSIGLTAPNAAAQERVILKAWKDAGIDPETITYIETHVPVPSLEIPLK</sequence>
<dbReference type="InterPro" id="IPR018201">
    <property type="entry name" value="Ketoacyl_synth_AS"/>
</dbReference>
<dbReference type="CDD" id="cd00833">
    <property type="entry name" value="PKS"/>
    <property type="match status" value="1"/>
</dbReference>
<keyword evidence="2" id="KW-0597">Phosphoprotein</keyword>
<organism evidence="6 7">
    <name type="scientific">Acetivibrio straminisolvens JCM 21531</name>
    <dbReference type="NCBI Taxonomy" id="1294263"/>
    <lineage>
        <taxon>Bacteria</taxon>
        <taxon>Bacillati</taxon>
        <taxon>Bacillota</taxon>
        <taxon>Clostridia</taxon>
        <taxon>Eubacteriales</taxon>
        <taxon>Oscillospiraceae</taxon>
        <taxon>Acetivibrio</taxon>
    </lineage>
</organism>
<protein>
    <submittedName>
        <fullName evidence="6">Malonyl CoA-acyl carrier protein transacylase</fullName>
    </submittedName>
</protein>